<sequence>MTTMKELVQLVSSNQNENINLWHHLGNFLDAFYYPARTSEERFAMVADEPDQYENITQRDYAFLAGTVYKICLDYKVRPPEWIIKPKYFLDKPVFSLDAKGTLRIVLLVESPYEFRMRNIFTSANTLDRV</sequence>
<name>A0A2Z2KFV5_9BACL</name>
<organism evidence="1 2">
    <name type="scientific">Paenibacillus donghaensis</name>
    <dbReference type="NCBI Taxonomy" id="414771"/>
    <lineage>
        <taxon>Bacteria</taxon>
        <taxon>Bacillati</taxon>
        <taxon>Bacillota</taxon>
        <taxon>Bacilli</taxon>
        <taxon>Bacillales</taxon>
        <taxon>Paenibacillaceae</taxon>
        <taxon>Paenibacillus</taxon>
    </lineage>
</organism>
<evidence type="ECO:0000313" key="2">
    <source>
        <dbReference type="Proteomes" id="UP000249890"/>
    </source>
</evidence>
<evidence type="ECO:0000313" key="1">
    <source>
        <dbReference type="EMBL" id="ASA25636.1"/>
    </source>
</evidence>
<protein>
    <submittedName>
        <fullName evidence="1">Uncharacterized protein</fullName>
    </submittedName>
</protein>
<dbReference type="Proteomes" id="UP000249890">
    <property type="component" value="Chromosome"/>
</dbReference>
<accession>A0A2Z2KFV5</accession>
<dbReference type="KEGG" id="pdh:B9T62_35835"/>
<proteinExistence type="predicted"/>
<gene>
    <name evidence="1" type="ORF">B9T62_35835</name>
</gene>
<reference evidence="1 2" key="1">
    <citation type="submission" date="2017-06" db="EMBL/GenBank/DDBJ databases">
        <title>Complete genome sequence of Paenibacillus donghaensis KCTC 13049T isolated from East Sea sediment, South Korea.</title>
        <authorList>
            <person name="Jung B.K."/>
            <person name="Hong S.-J."/>
            <person name="Shin J.-H."/>
        </authorList>
    </citation>
    <scope>NUCLEOTIDE SEQUENCE [LARGE SCALE GENOMIC DNA]</scope>
    <source>
        <strain evidence="1 2">KCTC 13049</strain>
    </source>
</reference>
<dbReference type="EMBL" id="CP021780">
    <property type="protein sequence ID" value="ASA25636.1"/>
    <property type="molecule type" value="Genomic_DNA"/>
</dbReference>
<dbReference type="AlphaFoldDB" id="A0A2Z2KFV5"/>
<keyword evidence="2" id="KW-1185">Reference proteome</keyword>
<dbReference type="OrthoDB" id="2614981at2"/>